<dbReference type="EMBL" id="CAXAMM010018380">
    <property type="protein sequence ID" value="CAK9043231.1"/>
    <property type="molecule type" value="Genomic_DNA"/>
</dbReference>
<comment type="caution">
    <text evidence="2">The sequence shown here is derived from an EMBL/GenBank/DDBJ whole genome shotgun (WGS) entry which is preliminary data.</text>
</comment>
<evidence type="ECO:0000313" key="3">
    <source>
        <dbReference type="Proteomes" id="UP001642464"/>
    </source>
</evidence>
<sequence>QSFTMVGVKPVVSGFQVDVASSPETTCMAQVRHLFWVVGTVYSARPARRRLLAKARHEWSPPVPNEPTASLNSDAPSQGAGAVAGHGGHGLHDFEAAHNFPGPNGLPELRTRSTRSSRSSARRPSMSMLSDASLDSFLAEEWK</sequence>
<protein>
    <submittedName>
        <fullName evidence="2">Uncharacterized protein</fullName>
    </submittedName>
</protein>
<accession>A0ABP0LVI9</accession>
<keyword evidence="3" id="KW-1185">Reference proteome</keyword>
<gene>
    <name evidence="2" type="ORF">SCF082_LOCUS24756</name>
</gene>
<reference evidence="2 3" key="1">
    <citation type="submission" date="2024-02" db="EMBL/GenBank/DDBJ databases">
        <authorList>
            <person name="Chen Y."/>
            <person name="Shah S."/>
            <person name="Dougan E. K."/>
            <person name="Thang M."/>
            <person name="Chan C."/>
        </authorList>
    </citation>
    <scope>NUCLEOTIDE SEQUENCE [LARGE SCALE GENOMIC DNA]</scope>
</reference>
<feature type="compositionally biased region" description="Polar residues" evidence="1">
    <location>
        <begin position="67"/>
        <end position="76"/>
    </location>
</feature>
<feature type="compositionally biased region" description="Low complexity" evidence="1">
    <location>
        <begin position="114"/>
        <end position="143"/>
    </location>
</feature>
<evidence type="ECO:0000313" key="2">
    <source>
        <dbReference type="EMBL" id="CAK9043231.1"/>
    </source>
</evidence>
<feature type="non-terminal residue" evidence="2">
    <location>
        <position position="1"/>
    </location>
</feature>
<dbReference type="Proteomes" id="UP001642464">
    <property type="component" value="Unassembled WGS sequence"/>
</dbReference>
<proteinExistence type="predicted"/>
<name>A0ABP0LVI9_9DINO</name>
<feature type="non-terminal residue" evidence="2">
    <location>
        <position position="143"/>
    </location>
</feature>
<evidence type="ECO:0000256" key="1">
    <source>
        <dbReference type="SAM" id="MobiDB-lite"/>
    </source>
</evidence>
<organism evidence="2 3">
    <name type="scientific">Durusdinium trenchii</name>
    <dbReference type="NCBI Taxonomy" id="1381693"/>
    <lineage>
        <taxon>Eukaryota</taxon>
        <taxon>Sar</taxon>
        <taxon>Alveolata</taxon>
        <taxon>Dinophyceae</taxon>
        <taxon>Suessiales</taxon>
        <taxon>Symbiodiniaceae</taxon>
        <taxon>Durusdinium</taxon>
    </lineage>
</organism>
<feature type="region of interest" description="Disordered" evidence="1">
    <location>
        <begin position="58"/>
        <end position="143"/>
    </location>
</feature>